<feature type="transmembrane region" description="Helical" evidence="2">
    <location>
        <begin position="24"/>
        <end position="42"/>
    </location>
</feature>
<feature type="region of interest" description="Disordered" evidence="1">
    <location>
        <begin position="197"/>
        <end position="243"/>
    </location>
</feature>
<dbReference type="InterPro" id="IPR015943">
    <property type="entry name" value="WD40/YVTN_repeat-like_dom_sf"/>
</dbReference>
<gene>
    <name evidence="4" type="ORF">DIU77_015685</name>
    <name evidence="5" type="ORF">DIU77_04515</name>
</gene>
<evidence type="ECO:0000313" key="5">
    <source>
        <dbReference type="EMBL" id="PZN00019.1"/>
    </source>
</evidence>
<dbReference type="AlphaFoldDB" id="A0A2W4JP06"/>
<reference evidence="5" key="2">
    <citation type="submission" date="2018-05" db="EMBL/GenBank/DDBJ databases">
        <authorList>
            <person name="Lanie J.A."/>
            <person name="Ng W.-L."/>
            <person name="Kazmierczak K.M."/>
            <person name="Andrzejewski T.M."/>
            <person name="Davidsen T.M."/>
            <person name="Wayne K.J."/>
            <person name="Tettelin H."/>
            <person name="Glass J.I."/>
            <person name="Rusch D."/>
            <person name="Podicherti R."/>
            <person name="Tsui H.-C.T."/>
            <person name="Winkler M.E."/>
        </authorList>
    </citation>
    <scope>NUCLEOTIDE SEQUENCE</scope>
    <source>
        <strain evidence="5">ZC4RG45</strain>
    </source>
</reference>
<dbReference type="Proteomes" id="UP000249324">
    <property type="component" value="Unassembled WGS sequence"/>
</dbReference>
<evidence type="ECO:0000313" key="6">
    <source>
        <dbReference type="Proteomes" id="UP000249324"/>
    </source>
</evidence>
<proteinExistence type="predicted"/>
<dbReference type="InterPro" id="IPR002372">
    <property type="entry name" value="PQQ_rpt_dom"/>
</dbReference>
<name>A0A2W4JP06_9PSEU</name>
<dbReference type="STRING" id="1111738.GCA_000427905_01735"/>
<dbReference type="EMBL" id="QGUI02000254">
    <property type="protein sequence ID" value="MFO7193683.1"/>
    <property type="molecule type" value="Genomic_DNA"/>
</dbReference>
<dbReference type="InterPro" id="IPR011047">
    <property type="entry name" value="Quinoprotein_ADH-like_sf"/>
</dbReference>
<reference evidence="4 6" key="3">
    <citation type="journal article" date="2021" name="BMC Genomics">
        <title>Genome-resolved metagenome and metatranscriptome analyses of thermophilic composting reveal key bacterial players and their metabolic interactions.</title>
        <authorList>
            <person name="Braga L.P.P."/>
            <person name="Pereira R.V."/>
            <person name="Martins L.F."/>
            <person name="Moura L.M.S."/>
            <person name="Sanchez F.B."/>
            <person name="Patane J.S.L."/>
            <person name="da Silva A.M."/>
            <person name="Setubal J.C."/>
        </authorList>
    </citation>
    <scope>NUCLEOTIDE SEQUENCE [LARGE SCALE GENOMIC DNA]</scope>
    <source>
        <strain evidence="4">ZC4RG45</strain>
    </source>
</reference>
<reference evidence="4" key="4">
    <citation type="submission" date="2023-08" db="EMBL/GenBank/DDBJ databases">
        <authorList>
            <person name="Guima S.E.S."/>
            <person name="Martins L.F."/>
            <person name="Silva A.M."/>
            <person name="Setubal J.C."/>
        </authorList>
    </citation>
    <scope>NUCLEOTIDE SEQUENCE</scope>
    <source>
        <strain evidence="4">ZC4RG45</strain>
    </source>
</reference>
<accession>A0A2W4JP06</accession>
<feature type="compositionally biased region" description="Basic and acidic residues" evidence="1">
    <location>
        <begin position="229"/>
        <end position="243"/>
    </location>
</feature>
<dbReference type="Pfam" id="PF13360">
    <property type="entry name" value="PQQ_2"/>
    <property type="match status" value="1"/>
</dbReference>
<evidence type="ECO:0000313" key="4">
    <source>
        <dbReference type="EMBL" id="MFO7193683.1"/>
    </source>
</evidence>
<feature type="region of interest" description="Disordered" evidence="1">
    <location>
        <begin position="45"/>
        <end position="68"/>
    </location>
</feature>
<evidence type="ECO:0000256" key="1">
    <source>
        <dbReference type="SAM" id="MobiDB-lite"/>
    </source>
</evidence>
<feature type="domain" description="Pyrrolo-quinoline quinone repeat" evidence="3">
    <location>
        <begin position="73"/>
        <end position="164"/>
    </location>
</feature>
<dbReference type="Gene3D" id="2.130.10.10">
    <property type="entry name" value="YVTN repeat-like/Quinoprotein amine dehydrogenase"/>
    <property type="match status" value="1"/>
</dbReference>
<evidence type="ECO:0000259" key="3">
    <source>
        <dbReference type="Pfam" id="PF13360"/>
    </source>
</evidence>
<comment type="caution">
    <text evidence="5">The sequence shown here is derived from an EMBL/GenBank/DDBJ whole genome shotgun (WGS) entry which is preliminary data.</text>
</comment>
<protein>
    <submittedName>
        <fullName evidence="4">PQQ-binding-like beta-propeller repeat protein</fullName>
    </submittedName>
</protein>
<dbReference type="SUPFAM" id="SSF50998">
    <property type="entry name" value="Quinoprotein alcohol dehydrogenase-like"/>
    <property type="match status" value="1"/>
</dbReference>
<organism evidence="5">
    <name type="scientific">Thermocrispum agreste</name>
    <dbReference type="NCBI Taxonomy" id="37925"/>
    <lineage>
        <taxon>Bacteria</taxon>
        <taxon>Bacillati</taxon>
        <taxon>Actinomycetota</taxon>
        <taxon>Actinomycetes</taxon>
        <taxon>Pseudonocardiales</taxon>
        <taxon>Pseudonocardiaceae</taxon>
        <taxon>Thermocrispum</taxon>
    </lineage>
</organism>
<keyword evidence="2" id="KW-1133">Transmembrane helix</keyword>
<keyword evidence="2" id="KW-0472">Membrane</keyword>
<keyword evidence="2" id="KW-0812">Transmembrane</keyword>
<dbReference type="EMBL" id="QGUI01000115">
    <property type="protein sequence ID" value="PZN00019.1"/>
    <property type="molecule type" value="Genomic_DNA"/>
</dbReference>
<feature type="compositionally biased region" description="Low complexity" evidence="1">
    <location>
        <begin position="45"/>
        <end position="57"/>
    </location>
</feature>
<sequence length="456" mass="48884">MPGSREPHKRTGTRSPWTRPRDRIAAAIIVVLVVVVGAVVWAQSDSRATSRSTARPVPALPEPAQPPERLTEAWRAPSPATVVPVAHGSTVVTAADGEVTGRDAETGRERWHYARDLPLCTVAEAWGSVVVVHSKSAGCSEVSRFDITTGRLRAQRNGDAEFGTRLLSDGTHVLATGRKLLNVWSRELIRTMEYGRVPTPVEPNRQHPPGCTATSESGGGQVETSPPPEQERRCTPDPARPPRADCVLNSMTLAVGKIAVTERCAGDRADWLTVIGTTNEKDGENRTDEPKVLLSAELPGPDGRVVAVARDDEPRAAVVLPHSRQMLIYAKPGKLVHQYRLTMPADELLAAHDAGTPRTTNGVSSVLWDTGSATLALDATTLQPRWTLPDTRGTGVLWAGSVVVPIDGGVAVIDERTGVASNTIAVDRGDYQGPVRLGRVGPVLLEQRGDTLVAFR</sequence>
<reference evidence="4" key="1">
    <citation type="submission" date="2018-05" db="EMBL/GenBank/DDBJ databases">
        <authorList>
            <person name="Moura L."/>
            <person name="Setubal J.C."/>
        </authorList>
    </citation>
    <scope>NUCLEOTIDE SEQUENCE</scope>
    <source>
        <strain evidence="4">ZC4RG45</strain>
    </source>
</reference>
<evidence type="ECO:0000256" key="2">
    <source>
        <dbReference type="SAM" id="Phobius"/>
    </source>
</evidence>